<keyword evidence="2" id="KW-0067">ATP-binding</keyword>
<evidence type="ECO:0000313" key="3">
    <source>
        <dbReference type="EMBL" id="KIV84785.1"/>
    </source>
</evidence>
<evidence type="ECO:0000313" key="4">
    <source>
        <dbReference type="Proteomes" id="UP000053599"/>
    </source>
</evidence>
<dbReference type="PANTHER" id="PTHR14187">
    <property type="entry name" value="ALPHA KINASE/ELONGATION FACTOR 2 KINASE"/>
    <property type="match status" value="1"/>
</dbReference>
<dbReference type="SUPFAM" id="SSF53067">
    <property type="entry name" value="Actin-like ATPase domain"/>
    <property type="match status" value="2"/>
</dbReference>
<evidence type="ECO:0008006" key="5">
    <source>
        <dbReference type="Google" id="ProtNLM"/>
    </source>
</evidence>
<evidence type="ECO:0000256" key="1">
    <source>
        <dbReference type="ARBA" id="ARBA00022741"/>
    </source>
</evidence>
<keyword evidence="1" id="KW-0547">Nucleotide-binding</keyword>
<dbReference type="PANTHER" id="PTHR14187:SF82">
    <property type="entry name" value="FAMILY CHAPERONE, PUTATIVE (AFU_ORTHOLOGUE AFUA_7G08575)-RELATED"/>
    <property type="match status" value="1"/>
</dbReference>
<dbReference type="CDD" id="cd10170">
    <property type="entry name" value="ASKHA_NBD_HSP70"/>
    <property type="match status" value="1"/>
</dbReference>
<dbReference type="HOGENOM" id="CLU_009958_6_1_1"/>
<dbReference type="AlphaFoldDB" id="A0A0D1W7R7"/>
<dbReference type="InterPro" id="IPR043129">
    <property type="entry name" value="ATPase_NBD"/>
</dbReference>
<sequence length="577" mass="63789">MTLKPTAGEADGQQRCIVVAVDYGTTFSGVAWAQTARPDIQTIIVQWPNTEGSLEGRTSDKVPTELTFDGEECRWGFEIDDDEPRHQWFKLGLDPKQEDEVSHLAIAYPDRKALPPAYDMTRSPGALATTYLTCLRNHIMSILQLKLGDGVINTTPIRFTITVPAIWDDAAKARTQHCAKAAGMGRDIRIISEPEAAVVYALDAMDPHNLQPGDTFVLCDAGGGTVDLISYTITGIQPNLTVRETVAGSGYACGSTFLNRIFARYLEDQLQDLEGYDDDTLEEALQDFETNAKRRFTGEDAGVSVRVRGLVDNPAKGIKRQRLTISAEKIKSLFEPVMSTIITLVMTQLKQTKQAKAVILVGGFGQSPYLRNCLKKIVPQAIEVLQPVHGWTAVVRGALIKSLNEISPDTSRICIASRIARKAYGLSCGTAFDPAVHKDSAKYFHGFSGVYRISVMSWFVKQGDEIDENSPLSTDWYQTKPVVEGRFGFVTTKLYCFASTTAESPPMYPCSDAKKLVDLTADLSAISRALIPVERGKDGKDYYVLRYQIKVAFFSAHTEYSLWYKGVEYGKVMAEYA</sequence>
<dbReference type="STRING" id="1016849.A0A0D1W7R7"/>
<name>A0A0D1W7R7_9EURO</name>
<dbReference type="GO" id="GO:0140662">
    <property type="term" value="F:ATP-dependent protein folding chaperone"/>
    <property type="evidence" value="ECO:0007669"/>
    <property type="project" value="InterPro"/>
</dbReference>
<reference evidence="3 4" key="1">
    <citation type="submission" date="2015-01" db="EMBL/GenBank/DDBJ databases">
        <title>The Genome Sequence of Exophiala sideris CBS121828.</title>
        <authorList>
            <consortium name="The Broad Institute Genomics Platform"/>
            <person name="Cuomo C."/>
            <person name="de Hoog S."/>
            <person name="Gorbushina A."/>
            <person name="Stielow B."/>
            <person name="Teixiera M."/>
            <person name="Abouelleil A."/>
            <person name="Chapman S.B."/>
            <person name="Priest M."/>
            <person name="Young S.K."/>
            <person name="Wortman J."/>
            <person name="Nusbaum C."/>
            <person name="Birren B."/>
        </authorList>
    </citation>
    <scope>NUCLEOTIDE SEQUENCE [LARGE SCALE GENOMIC DNA]</scope>
    <source>
        <strain evidence="3 4">CBS 121828</strain>
    </source>
</reference>
<dbReference type="Gene3D" id="3.30.420.40">
    <property type="match status" value="2"/>
</dbReference>
<gene>
    <name evidence="3" type="ORF">PV11_00543</name>
</gene>
<evidence type="ECO:0000256" key="2">
    <source>
        <dbReference type="ARBA" id="ARBA00022840"/>
    </source>
</evidence>
<dbReference type="PRINTS" id="PR00301">
    <property type="entry name" value="HEATSHOCK70"/>
</dbReference>
<protein>
    <recommendedName>
        <fullName evidence="5">Hsp70-like protein</fullName>
    </recommendedName>
</protein>
<dbReference type="GO" id="GO:0005524">
    <property type="term" value="F:ATP binding"/>
    <property type="evidence" value="ECO:0007669"/>
    <property type="project" value="UniProtKB-KW"/>
</dbReference>
<dbReference type="InterPro" id="IPR013126">
    <property type="entry name" value="Hsp_70_fam"/>
</dbReference>
<organism evidence="3 4">
    <name type="scientific">Exophiala sideris</name>
    <dbReference type="NCBI Taxonomy" id="1016849"/>
    <lineage>
        <taxon>Eukaryota</taxon>
        <taxon>Fungi</taxon>
        <taxon>Dikarya</taxon>
        <taxon>Ascomycota</taxon>
        <taxon>Pezizomycotina</taxon>
        <taxon>Eurotiomycetes</taxon>
        <taxon>Chaetothyriomycetidae</taxon>
        <taxon>Chaetothyriales</taxon>
        <taxon>Herpotrichiellaceae</taxon>
        <taxon>Exophiala</taxon>
    </lineage>
</organism>
<proteinExistence type="predicted"/>
<accession>A0A0D1W7R7</accession>
<dbReference type="OrthoDB" id="2963168at2759"/>
<dbReference type="Proteomes" id="UP000053599">
    <property type="component" value="Unassembled WGS sequence"/>
</dbReference>
<dbReference type="EMBL" id="KN846951">
    <property type="protein sequence ID" value="KIV84785.1"/>
    <property type="molecule type" value="Genomic_DNA"/>
</dbReference>
<dbReference type="Pfam" id="PF00012">
    <property type="entry name" value="HSP70"/>
    <property type="match status" value="1"/>
</dbReference>
<dbReference type="Gene3D" id="3.90.640.10">
    <property type="entry name" value="Actin, Chain A, domain 4"/>
    <property type="match status" value="1"/>
</dbReference>